<dbReference type="PANTHER" id="PTHR33159:SF6">
    <property type="entry name" value="RPM1-INTERACTING PROTEIN 4"/>
    <property type="match status" value="1"/>
</dbReference>
<protein>
    <submittedName>
        <fullName evidence="3">RPM1-interacting protein 4</fullName>
    </submittedName>
</protein>
<keyword evidence="4" id="KW-1185">Reference proteome</keyword>
<dbReference type="GO" id="GO:0005886">
    <property type="term" value="C:plasma membrane"/>
    <property type="evidence" value="ECO:0007669"/>
    <property type="project" value="TreeGrafter"/>
</dbReference>
<feature type="compositionally biased region" description="Basic and acidic residues" evidence="1">
    <location>
        <begin position="1"/>
        <end position="18"/>
    </location>
</feature>
<proteinExistence type="predicted"/>
<feature type="compositionally biased region" description="Polar residues" evidence="1">
    <location>
        <begin position="68"/>
        <end position="78"/>
    </location>
</feature>
<dbReference type="AlphaFoldDB" id="A0A2H9ZVY3"/>
<dbReference type="EMBL" id="KZ453230">
    <property type="protein sequence ID" value="PKA47432.1"/>
    <property type="molecule type" value="Genomic_DNA"/>
</dbReference>
<gene>
    <name evidence="3" type="primary">RIN4</name>
    <name evidence="3" type="ORF">AXF42_Ash020161</name>
</gene>
<feature type="compositionally biased region" description="Basic and acidic residues" evidence="1">
    <location>
        <begin position="79"/>
        <end position="89"/>
    </location>
</feature>
<evidence type="ECO:0000259" key="2">
    <source>
        <dbReference type="Pfam" id="PF05627"/>
    </source>
</evidence>
<sequence length="215" mass="23169">MQVSKHGNEESDGNKHESSGIVKKPHDTSGIPDSAHGDTLPVGASPFQYGSDFDAAKIKDNLTRKHSASPQRRTTRTSGNHERSTEHSPLHHHHQARVANKVGGFSPSWEKKGSSEGGHGAAPSTAGRSRLRVGGRADESPDDSSAVPGIGQWDESNPSAADSFTGIFEKVREEKQTSATKVPMITDDRNYINSYYPGNGSNDPTGCFCFKWGKK</sequence>
<dbReference type="InterPro" id="IPR008700">
    <property type="entry name" value="TypeIII_avirulence_cleave"/>
</dbReference>
<dbReference type="PANTHER" id="PTHR33159">
    <property type="entry name" value="RPM1-INTERACTING PROTEIN 4 (RIN4) FAMILY PROTEIN"/>
    <property type="match status" value="1"/>
</dbReference>
<dbReference type="STRING" id="1088818.A0A2H9ZVY3"/>
<accession>A0A2H9ZVY3</accession>
<organism evidence="3 4">
    <name type="scientific">Apostasia shenzhenica</name>
    <dbReference type="NCBI Taxonomy" id="1088818"/>
    <lineage>
        <taxon>Eukaryota</taxon>
        <taxon>Viridiplantae</taxon>
        <taxon>Streptophyta</taxon>
        <taxon>Embryophyta</taxon>
        <taxon>Tracheophyta</taxon>
        <taxon>Spermatophyta</taxon>
        <taxon>Magnoliopsida</taxon>
        <taxon>Liliopsida</taxon>
        <taxon>Asparagales</taxon>
        <taxon>Orchidaceae</taxon>
        <taxon>Apostasioideae</taxon>
        <taxon>Apostasia</taxon>
    </lineage>
</organism>
<dbReference type="OrthoDB" id="1109067at2759"/>
<dbReference type="Pfam" id="PF05627">
    <property type="entry name" value="AvrRpt-cleavage"/>
    <property type="match status" value="1"/>
</dbReference>
<name>A0A2H9ZVY3_9ASPA</name>
<feature type="region of interest" description="Disordered" evidence="1">
    <location>
        <begin position="1"/>
        <end position="166"/>
    </location>
</feature>
<evidence type="ECO:0000313" key="4">
    <source>
        <dbReference type="Proteomes" id="UP000236161"/>
    </source>
</evidence>
<dbReference type="InterPro" id="IPR040387">
    <property type="entry name" value="RIN4/NOI4"/>
</dbReference>
<feature type="domain" description="RIN4 pathogenic type III effector avirulence factor Avr cleavage site" evidence="2">
    <location>
        <begin position="144"/>
        <end position="176"/>
    </location>
</feature>
<evidence type="ECO:0000313" key="3">
    <source>
        <dbReference type="EMBL" id="PKA47432.1"/>
    </source>
</evidence>
<evidence type="ECO:0000256" key="1">
    <source>
        <dbReference type="SAM" id="MobiDB-lite"/>
    </source>
</evidence>
<feature type="compositionally biased region" description="Basic and acidic residues" evidence="1">
    <location>
        <begin position="54"/>
        <end position="63"/>
    </location>
</feature>
<reference evidence="3 4" key="1">
    <citation type="journal article" date="2017" name="Nature">
        <title>The Apostasia genome and the evolution of orchids.</title>
        <authorList>
            <person name="Zhang G.Q."/>
            <person name="Liu K.W."/>
            <person name="Li Z."/>
            <person name="Lohaus R."/>
            <person name="Hsiao Y.Y."/>
            <person name="Niu S.C."/>
            <person name="Wang J.Y."/>
            <person name="Lin Y.C."/>
            <person name="Xu Q."/>
            <person name="Chen L.J."/>
            <person name="Yoshida K."/>
            <person name="Fujiwara S."/>
            <person name="Wang Z.W."/>
            <person name="Zhang Y.Q."/>
            <person name="Mitsuda N."/>
            <person name="Wang M."/>
            <person name="Liu G.H."/>
            <person name="Pecoraro L."/>
            <person name="Huang H.X."/>
            <person name="Xiao X.J."/>
            <person name="Lin M."/>
            <person name="Wu X.Y."/>
            <person name="Wu W.L."/>
            <person name="Chen Y.Y."/>
            <person name="Chang S.B."/>
            <person name="Sakamoto S."/>
            <person name="Ohme-Takagi M."/>
            <person name="Yagi M."/>
            <person name="Zeng S.J."/>
            <person name="Shen C.Y."/>
            <person name="Yeh C.M."/>
            <person name="Luo Y.B."/>
            <person name="Tsai W.C."/>
            <person name="Van de Peer Y."/>
            <person name="Liu Z.J."/>
        </authorList>
    </citation>
    <scope>NUCLEOTIDE SEQUENCE [LARGE SCALE GENOMIC DNA]</scope>
    <source>
        <strain evidence="4">cv. Shenzhen</strain>
        <tissue evidence="3">Stem</tissue>
    </source>
</reference>
<dbReference type="Proteomes" id="UP000236161">
    <property type="component" value="Unassembled WGS sequence"/>
</dbReference>